<comment type="caution">
    <text evidence="1">The sequence shown here is derived from an EMBL/GenBank/DDBJ whole genome shotgun (WGS) entry which is preliminary data.</text>
</comment>
<accession>A0ABT7WD61</accession>
<dbReference type="EMBL" id="JAUDUY010000002">
    <property type="protein sequence ID" value="MDM9630859.1"/>
    <property type="molecule type" value="Genomic_DNA"/>
</dbReference>
<protein>
    <recommendedName>
        <fullName evidence="3">Four helix bundle protein</fullName>
    </recommendedName>
</protein>
<gene>
    <name evidence="1" type="ORF">QU605_05220</name>
</gene>
<evidence type="ECO:0000313" key="1">
    <source>
        <dbReference type="EMBL" id="MDM9630859.1"/>
    </source>
</evidence>
<dbReference type="Proteomes" id="UP001174839">
    <property type="component" value="Unassembled WGS sequence"/>
</dbReference>
<dbReference type="RefSeq" id="WP_289724222.1">
    <property type="nucleotide sequence ID" value="NZ_JAUDUY010000002.1"/>
</dbReference>
<reference evidence="1" key="1">
    <citation type="submission" date="2023-06" db="EMBL/GenBank/DDBJ databases">
        <title>Robiginitalea aurantiacus sp. nov. and Algoriphagus sediminis sp. nov., isolated from coastal sediment.</title>
        <authorList>
            <person name="Zhou Z.Y."/>
            <person name="An J."/>
            <person name="Jia Y.W."/>
            <person name="Du Z.J."/>
        </authorList>
    </citation>
    <scope>NUCLEOTIDE SEQUENCE</scope>
    <source>
        <strain evidence="1">M39</strain>
    </source>
</reference>
<keyword evidence="2" id="KW-1185">Reference proteome</keyword>
<proteinExistence type="predicted"/>
<name>A0ABT7WD61_9FLAO</name>
<organism evidence="1 2">
    <name type="scientific">Robiginitalea aurantiaca</name>
    <dbReference type="NCBI Taxonomy" id="3056915"/>
    <lineage>
        <taxon>Bacteria</taxon>
        <taxon>Pseudomonadati</taxon>
        <taxon>Bacteroidota</taxon>
        <taxon>Flavobacteriia</taxon>
        <taxon>Flavobacteriales</taxon>
        <taxon>Flavobacteriaceae</taxon>
        <taxon>Robiginitalea</taxon>
    </lineage>
</organism>
<evidence type="ECO:0000313" key="2">
    <source>
        <dbReference type="Proteomes" id="UP001174839"/>
    </source>
</evidence>
<evidence type="ECO:0008006" key="3">
    <source>
        <dbReference type="Google" id="ProtNLM"/>
    </source>
</evidence>
<sequence length="130" mass="14991">MSAKGIRDLHVYRKAMELQTMSRAISFCIGNRQDALHSSSSDSLRDQIADALLTDAVLIRKQIALAASTPSLNIRRQSLQFISIMIRNLNSYCKGLEMDNVREREYVHLMQKELRNFRKSFKAWRKSLSS</sequence>